<evidence type="ECO:0000313" key="1">
    <source>
        <dbReference type="EMBL" id="GKU93298.1"/>
    </source>
</evidence>
<gene>
    <name evidence="1" type="ORF">SLEP1_g6903</name>
</gene>
<dbReference type="EMBL" id="BPVZ01000007">
    <property type="protein sequence ID" value="GKU93298.1"/>
    <property type="molecule type" value="Genomic_DNA"/>
</dbReference>
<keyword evidence="2" id="KW-1185">Reference proteome</keyword>
<proteinExistence type="predicted"/>
<name>A0AAV5I5P6_9ROSI</name>
<comment type="caution">
    <text evidence="1">The sequence shown here is derived from an EMBL/GenBank/DDBJ whole genome shotgun (WGS) entry which is preliminary data.</text>
</comment>
<protein>
    <submittedName>
        <fullName evidence="1">Uncharacterized protein</fullName>
    </submittedName>
</protein>
<accession>A0AAV5I5P6</accession>
<sequence>MTKFNWRLHMDKGNLWREVIYEKYKIDELHTSLPTSGSLVVKCLAKGNSIFKDDILVNDSIYLDVVEYPIP</sequence>
<dbReference type="Proteomes" id="UP001054252">
    <property type="component" value="Unassembled WGS sequence"/>
</dbReference>
<evidence type="ECO:0000313" key="2">
    <source>
        <dbReference type="Proteomes" id="UP001054252"/>
    </source>
</evidence>
<organism evidence="1 2">
    <name type="scientific">Rubroshorea leprosula</name>
    <dbReference type="NCBI Taxonomy" id="152421"/>
    <lineage>
        <taxon>Eukaryota</taxon>
        <taxon>Viridiplantae</taxon>
        <taxon>Streptophyta</taxon>
        <taxon>Embryophyta</taxon>
        <taxon>Tracheophyta</taxon>
        <taxon>Spermatophyta</taxon>
        <taxon>Magnoliopsida</taxon>
        <taxon>eudicotyledons</taxon>
        <taxon>Gunneridae</taxon>
        <taxon>Pentapetalae</taxon>
        <taxon>rosids</taxon>
        <taxon>malvids</taxon>
        <taxon>Malvales</taxon>
        <taxon>Dipterocarpaceae</taxon>
        <taxon>Rubroshorea</taxon>
    </lineage>
</organism>
<dbReference type="AlphaFoldDB" id="A0AAV5I5P6"/>
<reference evidence="1 2" key="1">
    <citation type="journal article" date="2021" name="Commun. Biol.">
        <title>The genome of Shorea leprosula (Dipterocarpaceae) highlights the ecological relevance of drought in aseasonal tropical rainforests.</title>
        <authorList>
            <person name="Ng K.K.S."/>
            <person name="Kobayashi M.J."/>
            <person name="Fawcett J.A."/>
            <person name="Hatakeyama M."/>
            <person name="Paape T."/>
            <person name="Ng C.H."/>
            <person name="Ang C.C."/>
            <person name="Tnah L.H."/>
            <person name="Lee C.T."/>
            <person name="Nishiyama T."/>
            <person name="Sese J."/>
            <person name="O'Brien M.J."/>
            <person name="Copetti D."/>
            <person name="Mohd Noor M.I."/>
            <person name="Ong R.C."/>
            <person name="Putra M."/>
            <person name="Sireger I.Z."/>
            <person name="Indrioko S."/>
            <person name="Kosugi Y."/>
            <person name="Izuno A."/>
            <person name="Isagi Y."/>
            <person name="Lee S.L."/>
            <person name="Shimizu K.K."/>
        </authorList>
    </citation>
    <scope>NUCLEOTIDE SEQUENCE [LARGE SCALE GENOMIC DNA]</scope>
    <source>
        <strain evidence="1">214</strain>
    </source>
</reference>